<name>A0AAV7VHF3_PLEWA</name>
<protein>
    <submittedName>
        <fullName evidence="2">Uncharacterized protein</fullName>
    </submittedName>
</protein>
<sequence length="97" mass="10312">KLAPRRKSGKKGKEKWKESVRCSPPPARGYALQGEEEGAGETRDSPQPAEPPVSAAARPLLPASAREGEGSQTHLHGRDLKGKRRESPGPPGAALQQ</sequence>
<feature type="compositionally biased region" description="Basic residues" evidence="1">
    <location>
        <begin position="1"/>
        <end position="14"/>
    </location>
</feature>
<accession>A0AAV7VHF3</accession>
<keyword evidence="3" id="KW-1185">Reference proteome</keyword>
<comment type="caution">
    <text evidence="2">The sequence shown here is derived from an EMBL/GenBank/DDBJ whole genome shotgun (WGS) entry which is preliminary data.</text>
</comment>
<feature type="compositionally biased region" description="Low complexity" evidence="1">
    <location>
        <begin position="54"/>
        <end position="65"/>
    </location>
</feature>
<evidence type="ECO:0000313" key="2">
    <source>
        <dbReference type="EMBL" id="KAJ1200080.1"/>
    </source>
</evidence>
<proteinExistence type="predicted"/>
<organism evidence="2 3">
    <name type="scientific">Pleurodeles waltl</name>
    <name type="common">Iberian ribbed newt</name>
    <dbReference type="NCBI Taxonomy" id="8319"/>
    <lineage>
        <taxon>Eukaryota</taxon>
        <taxon>Metazoa</taxon>
        <taxon>Chordata</taxon>
        <taxon>Craniata</taxon>
        <taxon>Vertebrata</taxon>
        <taxon>Euteleostomi</taxon>
        <taxon>Amphibia</taxon>
        <taxon>Batrachia</taxon>
        <taxon>Caudata</taxon>
        <taxon>Salamandroidea</taxon>
        <taxon>Salamandridae</taxon>
        <taxon>Pleurodelinae</taxon>
        <taxon>Pleurodeles</taxon>
    </lineage>
</organism>
<dbReference type="EMBL" id="JANPWB010000003">
    <property type="protein sequence ID" value="KAJ1200080.1"/>
    <property type="molecule type" value="Genomic_DNA"/>
</dbReference>
<evidence type="ECO:0000313" key="3">
    <source>
        <dbReference type="Proteomes" id="UP001066276"/>
    </source>
</evidence>
<feature type="non-terminal residue" evidence="2">
    <location>
        <position position="1"/>
    </location>
</feature>
<reference evidence="2" key="1">
    <citation type="journal article" date="2022" name="bioRxiv">
        <title>Sequencing and chromosome-scale assembly of the giantPleurodeles waltlgenome.</title>
        <authorList>
            <person name="Brown T."/>
            <person name="Elewa A."/>
            <person name="Iarovenko S."/>
            <person name="Subramanian E."/>
            <person name="Araus A.J."/>
            <person name="Petzold A."/>
            <person name="Susuki M."/>
            <person name="Suzuki K.-i.T."/>
            <person name="Hayashi T."/>
            <person name="Toyoda A."/>
            <person name="Oliveira C."/>
            <person name="Osipova E."/>
            <person name="Leigh N.D."/>
            <person name="Simon A."/>
            <person name="Yun M.H."/>
        </authorList>
    </citation>
    <scope>NUCLEOTIDE SEQUENCE</scope>
    <source>
        <strain evidence="2">20211129_DDA</strain>
        <tissue evidence="2">Liver</tissue>
    </source>
</reference>
<feature type="non-terminal residue" evidence="2">
    <location>
        <position position="97"/>
    </location>
</feature>
<feature type="region of interest" description="Disordered" evidence="1">
    <location>
        <begin position="1"/>
        <end position="97"/>
    </location>
</feature>
<dbReference type="Proteomes" id="UP001066276">
    <property type="component" value="Chromosome 2_1"/>
</dbReference>
<gene>
    <name evidence="2" type="ORF">NDU88_003908</name>
</gene>
<dbReference type="AlphaFoldDB" id="A0AAV7VHF3"/>
<evidence type="ECO:0000256" key="1">
    <source>
        <dbReference type="SAM" id="MobiDB-lite"/>
    </source>
</evidence>